<accession>A0A086ZPE8</accession>
<name>A0A086ZPE8_9BIFI</name>
<sequence>MMCVGGGNTPVIVKYPFWQNDPGDEKAVYACVNYDDEAFCPSEIADRSICIDEDIGDVFAKLK</sequence>
<comment type="caution">
    <text evidence="1">The sequence shown here is derived from an EMBL/GenBank/DDBJ whole genome shotgun (WGS) entry which is preliminary data.</text>
</comment>
<gene>
    <name evidence="1" type="ORF">BBOU_0528</name>
</gene>
<proteinExistence type="predicted"/>
<dbReference type="AlphaFoldDB" id="A0A086ZPE8"/>
<reference evidence="1 2" key="1">
    <citation type="submission" date="2014-03" db="EMBL/GenBank/DDBJ databases">
        <title>Genomics of Bifidobacteria.</title>
        <authorList>
            <person name="Ventura M."/>
            <person name="Milani C."/>
            <person name="Lugli G.A."/>
        </authorList>
    </citation>
    <scope>NUCLEOTIDE SEQUENCE [LARGE SCALE GENOMIC DNA]</scope>
    <source>
        <strain evidence="1 2">LMG 10736</strain>
    </source>
</reference>
<organism evidence="1 2">
    <name type="scientific">Bifidobacterium boum</name>
    <dbReference type="NCBI Taxonomy" id="78343"/>
    <lineage>
        <taxon>Bacteria</taxon>
        <taxon>Bacillati</taxon>
        <taxon>Actinomycetota</taxon>
        <taxon>Actinomycetes</taxon>
        <taxon>Bifidobacteriales</taxon>
        <taxon>Bifidobacteriaceae</taxon>
        <taxon>Bifidobacterium</taxon>
    </lineage>
</organism>
<protein>
    <submittedName>
        <fullName evidence="1">NAD-dependent protein deacetylase, SIR2 family</fullName>
    </submittedName>
</protein>
<evidence type="ECO:0000313" key="2">
    <source>
        <dbReference type="Proteomes" id="UP000029093"/>
    </source>
</evidence>
<dbReference type="EMBL" id="JGYQ01000007">
    <property type="protein sequence ID" value="KFI48398.1"/>
    <property type="molecule type" value="Genomic_DNA"/>
</dbReference>
<dbReference type="Proteomes" id="UP000029093">
    <property type="component" value="Unassembled WGS sequence"/>
</dbReference>
<keyword evidence="2" id="KW-1185">Reference proteome</keyword>
<evidence type="ECO:0000313" key="1">
    <source>
        <dbReference type="EMBL" id="KFI48398.1"/>
    </source>
</evidence>